<sequence length="131" mass="14452">MNKKLAHFILLTLDIGAILGAYIAYQHAVSTLSSISMGIEKIAFESSTLYYFFALIIPALHATALTHNDHTKNTKQTTIINTSLAIIVLVIISGKHMATNNIESALANANYKPCEHLNKGKFERATYKKQC</sequence>
<name>A0A839UPE8_9GAMM</name>
<reference evidence="2 3" key="1">
    <citation type="submission" date="2020-08" db="EMBL/GenBank/DDBJ databases">
        <title>Genomic Encyclopedia of Type Strains, Phase III (KMG-III): the genomes of soil and plant-associated and newly described type strains.</title>
        <authorList>
            <person name="Whitman W."/>
        </authorList>
    </citation>
    <scope>NUCLEOTIDE SEQUENCE [LARGE SCALE GENOMIC DNA]</scope>
    <source>
        <strain evidence="2 3">CECT 8571</strain>
    </source>
</reference>
<keyword evidence="1" id="KW-0472">Membrane</keyword>
<proteinExistence type="predicted"/>
<organism evidence="2 3">
    <name type="scientific">Simiduia aestuariiviva</name>
    <dbReference type="NCBI Taxonomy" id="1510459"/>
    <lineage>
        <taxon>Bacteria</taxon>
        <taxon>Pseudomonadati</taxon>
        <taxon>Pseudomonadota</taxon>
        <taxon>Gammaproteobacteria</taxon>
        <taxon>Cellvibrionales</taxon>
        <taxon>Cellvibrionaceae</taxon>
        <taxon>Simiduia</taxon>
    </lineage>
</organism>
<accession>A0A839UPE8</accession>
<evidence type="ECO:0000256" key="1">
    <source>
        <dbReference type="SAM" id="Phobius"/>
    </source>
</evidence>
<keyword evidence="1" id="KW-0812">Transmembrane</keyword>
<keyword evidence="3" id="KW-1185">Reference proteome</keyword>
<dbReference type="RefSeq" id="WP_183908544.1">
    <property type="nucleotide sequence ID" value="NZ_JACHXZ010000001.1"/>
</dbReference>
<gene>
    <name evidence="2" type="ORF">FHS30_000822</name>
</gene>
<protein>
    <submittedName>
        <fullName evidence="2">Uncharacterized protein</fullName>
    </submittedName>
</protein>
<evidence type="ECO:0000313" key="2">
    <source>
        <dbReference type="EMBL" id="MBB3167646.1"/>
    </source>
</evidence>
<feature type="transmembrane region" description="Helical" evidence="1">
    <location>
        <begin position="78"/>
        <end position="98"/>
    </location>
</feature>
<comment type="caution">
    <text evidence="2">The sequence shown here is derived from an EMBL/GenBank/DDBJ whole genome shotgun (WGS) entry which is preliminary data.</text>
</comment>
<evidence type="ECO:0000313" key="3">
    <source>
        <dbReference type="Proteomes" id="UP000559987"/>
    </source>
</evidence>
<feature type="transmembrane region" description="Helical" evidence="1">
    <location>
        <begin position="7"/>
        <end position="28"/>
    </location>
</feature>
<dbReference type="Proteomes" id="UP000559987">
    <property type="component" value="Unassembled WGS sequence"/>
</dbReference>
<keyword evidence="1" id="KW-1133">Transmembrane helix</keyword>
<dbReference type="AlphaFoldDB" id="A0A839UPE8"/>
<feature type="transmembrane region" description="Helical" evidence="1">
    <location>
        <begin position="48"/>
        <end position="66"/>
    </location>
</feature>
<dbReference type="EMBL" id="JACHXZ010000001">
    <property type="protein sequence ID" value="MBB3167646.1"/>
    <property type="molecule type" value="Genomic_DNA"/>
</dbReference>